<evidence type="ECO:0000313" key="8">
    <source>
        <dbReference type="Proteomes" id="UP000076630"/>
    </source>
</evidence>
<evidence type="ECO:0000313" key="7">
    <source>
        <dbReference type="EMBL" id="SEI64635.1"/>
    </source>
</evidence>
<name>A0A161S842_9FLAO</name>
<dbReference type="InterPro" id="IPR003825">
    <property type="entry name" value="Colicin-V_CvpA"/>
</dbReference>
<keyword evidence="3 5" id="KW-1133">Transmembrane helix</keyword>
<dbReference type="GO" id="GO:0016020">
    <property type="term" value="C:membrane"/>
    <property type="evidence" value="ECO:0007669"/>
    <property type="project" value="UniProtKB-SubCell"/>
</dbReference>
<dbReference type="OrthoDB" id="1492026at2"/>
<dbReference type="EMBL" id="LQNU01000053">
    <property type="protein sequence ID" value="KZE81399.1"/>
    <property type="molecule type" value="Genomic_DNA"/>
</dbReference>
<reference evidence="6 8" key="1">
    <citation type="submission" date="2016-01" db="EMBL/GenBank/DDBJ databases">
        <title>Whole genome sequencing of Myroides marinus L41.</title>
        <authorList>
            <person name="Hong K.W."/>
        </authorList>
    </citation>
    <scope>NUCLEOTIDE SEQUENCE [LARGE SCALE GENOMIC DNA]</scope>
    <source>
        <strain evidence="6 8">L41</strain>
    </source>
</reference>
<dbReference type="GeneID" id="82256106"/>
<feature type="transmembrane region" description="Helical" evidence="5">
    <location>
        <begin position="60"/>
        <end position="80"/>
    </location>
</feature>
<dbReference type="Pfam" id="PF02674">
    <property type="entry name" value="Colicin_V"/>
    <property type="match status" value="1"/>
</dbReference>
<evidence type="ECO:0000256" key="5">
    <source>
        <dbReference type="SAM" id="Phobius"/>
    </source>
</evidence>
<dbReference type="Proteomes" id="UP000183077">
    <property type="component" value="Unassembled WGS sequence"/>
</dbReference>
<dbReference type="RefSeq" id="WP_038985479.1">
    <property type="nucleotide sequence ID" value="NZ_FNYS01000002.1"/>
</dbReference>
<evidence type="ECO:0000313" key="9">
    <source>
        <dbReference type="Proteomes" id="UP000183077"/>
    </source>
</evidence>
<comment type="subcellular location">
    <subcellularLocation>
        <location evidence="1">Membrane</location>
        <topology evidence="1">Multi-pass membrane protein</topology>
    </subcellularLocation>
</comment>
<sequence length="182" mass="20353">MFFDFIFLIAIGFAIFTGAKDGLFISVVSFLSLFIGMIGALKFSNIIKNFLMNSLGWESASIPLLAFVVAFFLAILAARFVAKVVTKFFETVFLGFFNRVFGAVFQILIVVLVGSVFLSIFDEINNIFTFVEHETLMNSVSYKIYLTLSESVLPSLYDLVKSLFSKSIDLLKEANEQEPVQA</sequence>
<evidence type="ECO:0000256" key="2">
    <source>
        <dbReference type="ARBA" id="ARBA00022692"/>
    </source>
</evidence>
<dbReference type="GO" id="GO:0009403">
    <property type="term" value="P:toxin biosynthetic process"/>
    <property type="evidence" value="ECO:0007669"/>
    <property type="project" value="InterPro"/>
</dbReference>
<evidence type="ECO:0000256" key="4">
    <source>
        <dbReference type="ARBA" id="ARBA00023136"/>
    </source>
</evidence>
<dbReference type="PANTHER" id="PTHR37306">
    <property type="entry name" value="COLICIN V PRODUCTION PROTEIN"/>
    <property type="match status" value="1"/>
</dbReference>
<dbReference type="PANTHER" id="PTHR37306:SF1">
    <property type="entry name" value="COLICIN V PRODUCTION PROTEIN"/>
    <property type="match status" value="1"/>
</dbReference>
<protein>
    <submittedName>
        <fullName evidence="6">Colicin V production protein</fullName>
    </submittedName>
    <submittedName>
        <fullName evidence="7">Membrane protein required for colicin V production</fullName>
    </submittedName>
</protein>
<proteinExistence type="predicted"/>
<dbReference type="Proteomes" id="UP000076630">
    <property type="component" value="Unassembled WGS sequence"/>
</dbReference>
<feature type="transmembrane region" description="Helical" evidence="5">
    <location>
        <begin position="100"/>
        <end position="121"/>
    </location>
</feature>
<accession>A0A161S842</accession>
<evidence type="ECO:0000256" key="3">
    <source>
        <dbReference type="ARBA" id="ARBA00022989"/>
    </source>
</evidence>
<evidence type="ECO:0000313" key="6">
    <source>
        <dbReference type="EMBL" id="KZE81399.1"/>
    </source>
</evidence>
<reference evidence="7 9" key="2">
    <citation type="submission" date="2016-10" db="EMBL/GenBank/DDBJ databases">
        <authorList>
            <person name="de Groot N.N."/>
        </authorList>
    </citation>
    <scope>NUCLEOTIDE SEQUENCE [LARGE SCALE GENOMIC DNA]</scope>
    <source>
        <strain evidence="7 9">DSM 23048</strain>
    </source>
</reference>
<feature type="transmembrane region" description="Helical" evidence="5">
    <location>
        <begin position="6"/>
        <end position="39"/>
    </location>
</feature>
<keyword evidence="2 5" id="KW-0812">Transmembrane</keyword>
<organism evidence="6 8">
    <name type="scientific">Myroides marinus</name>
    <dbReference type="NCBI Taxonomy" id="703342"/>
    <lineage>
        <taxon>Bacteria</taxon>
        <taxon>Pseudomonadati</taxon>
        <taxon>Bacteroidota</taxon>
        <taxon>Flavobacteriia</taxon>
        <taxon>Flavobacteriales</taxon>
        <taxon>Flavobacteriaceae</taxon>
        <taxon>Myroides</taxon>
    </lineage>
</organism>
<gene>
    <name evidence="6" type="ORF">AV926_08940</name>
    <name evidence="7" type="ORF">SAMN04488018_102416</name>
</gene>
<keyword evidence="4 5" id="KW-0472">Membrane</keyword>
<evidence type="ECO:0000256" key="1">
    <source>
        <dbReference type="ARBA" id="ARBA00004141"/>
    </source>
</evidence>
<dbReference type="AlphaFoldDB" id="A0A161S842"/>
<keyword evidence="8" id="KW-1185">Reference proteome</keyword>
<dbReference type="EMBL" id="FNYS01000002">
    <property type="protein sequence ID" value="SEI64635.1"/>
    <property type="molecule type" value="Genomic_DNA"/>
</dbReference>